<evidence type="ECO:0000256" key="1">
    <source>
        <dbReference type="SAM" id="MobiDB-lite"/>
    </source>
</evidence>
<evidence type="ECO:0000313" key="3">
    <source>
        <dbReference type="Proteomes" id="UP001266305"/>
    </source>
</evidence>
<organism evidence="2 3">
    <name type="scientific">Saguinus oedipus</name>
    <name type="common">Cotton-top tamarin</name>
    <name type="synonym">Oedipomidas oedipus</name>
    <dbReference type="NCBI Taxonomy" id="9490"/>
    <lineage>
        <taxon>Eukaryota</taxon>
        <taxon>Metazoa</taxon>
        <taxon>Chordata</taxon>
        <taxon>Craniata</taxon>
        <taxon>Vertebrata</taxon>
        <taxon>Euteleostomi</taxon>
        <taxon>Mammalia</taxon>
        <taxon>Eutheria</taxon>
        <taxon>Euarchontoglires</taxon>
        <taxon>Primates</taxon>
        <taxon>Haplorrhini</taxon>
        <taxon>Platyrrhini</taxon>
        <taxon>Cebidae</taxon>
        <taxon>Callitrichinae</taxon>
        <taxon>Saguinus</taxon>
    </lineage>
</organism>
<feature type="compositionally biased region" description="Basic and acidic residues" evidence="1">
    <location>
        <begin position="114"/>
        <end position="125"/>
    </location>
</feature>
<dbReference type="Proteomes" id="UP001266305">
    <property type="component" value="Unassembled WGS sequence"/>
</dbReference>
<keyword evidence="3" id="KW-1185">Reference proteome</keyword>
<accession>A0ABQ9U2L2</accession>
<sequence length="125" mass="13526">MFEEMKSRLDSLAQEVALLKEQQALQTARSDPGVLDEAEVAAVHPKKAPRSLAQLASTAPGSSILLREAPGLLDSLALSSQPKDHLVNKAFQSSVDLTKELKESGASFPSSNQHMHDRHKEAEVT</sequence>
<reference evidence="2 3" key="1">
    <citation type="submission" date="2023-05" db="EMBL/GenBank/DDBJ databases">
        <title>B98-5 Cell Line De Novo Hybrid Assembly: An Optical Mapping Approach.</title>
        <authorList>
            <person name="Kananen K."/>
            <person name="Auerbach J.A."/>
            <person name="Kautto E."/>
            <person name="Blachly J.S."/>
        </authorList>
    </citation>
    <scope>NUCLEOTIDE SEQUENCE [LARGE SCALE GENOMIC DNA]</scope>
    <source>
        <strain evidence="2">B95-8</strain>
        <tissue evidence="2">Cell line</tissue>
    </source>
</reference>
<comment type="caution">
    <text evidence="2">The sequence shown here is derived from an EMBL/GenBank/DDBJ whole genome shotgun (WGS) entry which is preliminary data.</text>
</comment>
<name>A0ABQ9U2L2_SAGOE</name>
<evidence type="ECO:0000313" key="2">
    <source>
        <dbReference type="EMBL" id="KAK2090990.1"/>
    </source>
</evidence>
<gene>
    <name evidence="2" type="ORF">P7K49_030274</name>
</gene>
<proteinExistence type="predicted"/>
<dbReference type="EMBL" id="JASSZA010000016">
    <property type="protein sequence ID" value="KAK2090990.1"/>
    <property type="molecule type" value="Genomic_DNA"/>
</dbReference>
<protein>
    <submittedName>
        <fullName evidence="2">Uncharacterized protein</fullName>
    </submittedName>
</protein>
<feature type="region of interest" description="Disordered" evidence="1">
    <location>
        <begin position="102"/>
        <end position="125"/>
    </location>
</feature>